<dbReference type="Gene3D" id="1.10.10.10">
    <property type="entry name" value="Winged helix-like DNA-binding domain superfamily/Winged helix DNA-binding domain"/>
    <property type="match status" value="2"/>
</dbReference>
<dbReference type="EMBL" id="JACIGE010000012">
    <property type="protein sequence ID" value="MBB4248605.1"/>
    <property type="molecule type" value="Genomic_DNA"/>
</dbReference>
<dbReference type="PANTHER" id="PTHR38768:SF1">
    <property type="entry name" value="UPF0502 PROTEIN YCEH"/>
    <property type="match status" value="1"/>
</dbReference>
<evidence type="ECO:0000313" key="3">
    <source>
        <dbReference type="EMBL" id="MBB4248605.1"/>
    </source>
</evidence>
<keyword evidence="4" id="KW-1185">Reference proteome</keyword>
<keyword evidence="2" id="KW-0175">Coiled coil</keyword>
<dbReference type="Proteomes" id="UP000587070">
    <property type="component" value="Unassembled WGS sequence"/>
</dbReference>
<proteinExistence type="inferred from homology"/>
<evidence type="ECO:0000256" key="1">
    <source>
        <dbReference type="HAMAP-Rule" id="MF_01584"/>
    </source>
</evidence>
<evidence type="ECO:0000313" key="4">
    <source>
        <dbReference type="Proteomes" id="UP000587070"/>
    </source>
</evidence>
<gene>
    <name evidence="3" type="ORF">GGD90_003004</name>
</gene>
<accession>A0A840G9R6</accession>
<comment type="similarity">
    <text evidence="1">Belongs to the UPF0502 family.</text>
</comment>
<protein>
    <submittedName>
        <fullName evidence="3">Uncharacterized protein</fullName>
    </submittedName>
</protein>
<dbReference type="InterPro" id="IPR036388">
    <property type="entry name" value="WH-like_DNA-bd_sf"/>
</dbReference>
<sequence length="236" mass="24943">MSPIINEATMNDSSEQLSAIETRILGTLCEKERTVPDTYPLSLNALIAGCNQKTSRNPVLEISEAGALRALESLKERGLVSEVSGGRVLRFAQHMEKALGLSRPASALLTVLLLRGAQTAGELRLNAERLHGFADISSVEAYLEEMAAKQPAALVRELPRAPGTRETRWCQLLGGDAAANMAGNAADNAGAATPTRSDATTGANDDLAARVAVLESEVRELRALVESLQLLSGKAG</sequence>
<dbReference type="SUPFAM" id="SSF46785">
    <property type="entry name" value="Winged helix' DNA-binding domain"/>
    <property type="match status" value="2"/>
</dbReference>
<evidence type="ECO:0000256" key="2">
    <source>
        <dbReference type="SAM" id="Coils"/>
    </source>
</evidence>
<dbReference type="AlphaFoldDB" id="A0A840G9R6"/>
<comment type="caution">
    <text evidence="3">The sequence shown here is derived from an EMBL/GenBank/DDBJ whole genome shotgun (WGS) entry which is preliminary data.</text>
</comment>
<name>A0A840G9R6_RHOTE</name>
<dbReference type="HAMAP" id="MF_01584">
    <property type="entry name" value="UPF0502"/>
    <property type="match status" value="1"/>
</dbReference>
<organism evidence="3 4">
    <name type="scientific">Rhodocyclus tenuis</name>
    <name type="common">Rhodospirillum tenue</name>
    <dbReference type="NCBI Taxonomy" id="1066"/>
    <lineage>
        <taxon>Bacteria</taxon>
        <taxon>Pseudomonadati</taxon>
        <taxon>Pseudomonadota</taxon>
        <taxon>Betaproteobacteria</taxon>
        <taxon>Rhodocyclales</taxon>
        <taxon>Rhodocyclaceae</taxon>
        <taxon>Rhodocyclus</taxon>
    </lineage>
</organism>
<feature type="coiled-coil region" evidence="2">
    <location>
        <begin position="204"/>
        <end position="231"/>
    </location>
</feature>
<reference evidence="3 4" key="1">
    <citation type="submission" date="2020-08" db="EMBL/GenBank/DDBJ databases">
        <title>Genome sequencing of Purple Non-Sulfur Bacteria from various extreme environments.</title>
        <authorList>
            <person name="Mayer M."/>
        </authorList>
    </citation>
    <scope>NUCLEOTIDE SEQUENCE [LARGE SCALE GENOMIC DNA]</scope>
    <source>
        <strain evidence="3 4">2761</strain>
    </source>
</reference>
<dbReference type="RefSeq" id="WP_228273593.1">
    <property type="nucleotide sequence ID" value="NZ_JACIGE010000012.1"/>
</dbReference>
<dbReference type="InterPro" id="IPR007432">
    <property type="entry name" value="DUF480"/>
</dbReference>
<dbReference type="Pfam" id="PF04337">
    <property type="entry name" value="DUF480"/>
    <property type="match status" value="1"/>
</dbReference>
<dbReference type="InterPro" id="IPR036390">
    <property type="entry name" value="WH_DNA-bd_sf"/>
</dbReference>
<dbReference type="PANTHER" id="PTHR38768">
    <property type="entry name" value="UPF0502 PROTEIN YCEH"/>
    <property type="match status" value="1"/>
</dbReference>